<organism evidence="2 3">
    <name type="scientific">Stephania japonica</name>
    <dbReference type="NCBI Taxonomy" id="461633"/>
    <lineage>
        <taxon>Eukaryota</taxon>
        <taxon>Viridiplantae</taxon>
        <taxon>Streptophyta</taxon>
        <taxon>Embryophyta</taxon>
        <taxon>Tracheophyta</taxon>
        <taxon>Spermatophyta</taxon>
        <taxon>Magnoliopsida</taxon>
        <taxon>Ranunculales</taxon>
        <taxon>Menispermaceae</taxon>
        <taxon>Menispermoideae</taxon>
        <taxon>Cissampelideae</taxon>
        <taxon>Stephania</taxon>
    </lineage>
</organism>
<keyword evidence="1" id="KW-0812">Transmembrane</keyword>
<dbReference type="Proteomes" id="UP001417504">
    <property type="component" value="Unassembled WGS sequence"/>
</dbReference>
<accession>A0AAP0PW43</accession>
<evidence type="ECO:0000313" key="2">
    <source>
        <dbReference type="EMBL" id="KAK9154961.1"/>
    </source>
</evidence>
<dbReference type="EMBL" id="JBBNAE010000001">
    <property type="protein sequence ID" value="KAK9154961.1"/>
    <property type="molecule type" value="Genomic_DNA"/>
</dbReference>
<keyword evidence="1" id="KW-0472">Membrane</keyword>
<sequence>MPPTQIPLLRDRWPRVLNSRPTIYLIDRGVVAGVPRHQILLDPVLIVLEFGVHIPHSSPLLLILSDSFSCYFLSFSNVLLLTSMICNHFIYISLFKCGLLFFWVLLIGIVINFLAWMAECRPFYEPLEG</sequence>
<feature type="transmembrane region" description="Helical" evidence="1">
    <location>
        <begin position="71"/>
        <end position="92"/>
    </location>
</feature>
<keyword evidence="3" id="KW-1185">Reference proteome</keyword>
<comment type="caution">
    <text evidence="2">The sequence shown here is derived from an EMBL/GenBank/DDBJ whole genome shotgun (WGS) entry which is preliminary data.</text>
</comment>
<gene>
    <name evidence="2" type="ORF">Sjap_002441</name>
</gene>
<dbReference type="AlphaFoldDB" id="A0AAP0PW43"/>
<protein>
    <submittedName>
        <fullName evidence="2">Uncharacterized protein</fullName>
    </submittedName>
</protein>
<evidence type="ECO:0000313" key="3">
    <source>
        <dbReference type="Proteomes" id="UP001417504"/>
    </source>
</evidence>
<feature type="transmembrane region" description="Helical" evidence="1">
    <location>
        <begin position="99"/>
        <end position="118"/>
    </location>
</feature>
<evidence type="ECO:0000256" key="1">
    <source>
        <dbReference type="SAM" id="Phobius"/>
    </source>
</evidence>
<name>A0AAP0PW43_9MAGN</name>
<proteinExistence type="predicted"/>
<keyword evidence="1" id="KW-1133">Transmembrane helix</keyword>
<reference evidence="2 3" key="1">
    <citation type="submission" date="2024-01" db="EMBL/GenBank/DDBJ databases">
        <title>Genome assemblies of Stephania.</title>
        <authorList>
            <person name="Yang L."/>
        </authorList>
    </citation>
    <scope>NUCLEOTIDE SEQUENCE [LARGE SCALE GENOMIC DNA]</scope>
    <source>
        <strain evidence="2">QJT</strain>
        <tissue evidence="2">Leaf</tissue>
    </source>
</reference>